<sequence length="200" mass="22495">MNVSTSSLHQQLPIIIDIEASGFGSGSYPIEVGFVLPNGDAFCSLVRPEAEWTMWDEHAAELHHISRQMLFKRGKSCQETAIWLNRHLRGATVYSDAWGHDISWLGLLFEEANVPQLFKVEAITTLLSEDQMRIWAEMQADVIATLNVERHRASTDALVIQTTYHWVQEQGKGNPDRRRDPGTVVDSPIKLGTAKTKRTG</sequence>
<dbReference type="InterPro" id="IPR036397">
    <property type="entry name" value="RNaseH_sf"/>
</dbReference>
<evidence type="ECO:0000313" key="3">
    <source>
        <dbReference type="Proteomes" id="UP000196027"/>
    </source>
</evidence>
<dbReference type="EMBL" id="CP021425">
    <property type="protein sequence ID" value="ARU54953.1"/>
    <property type="molecule type" value="Genomic_DNA"/>
</dbReference>
<dbReference type="Proteomes" id="UP000196027">
    <property type="component" value="Chromosome"/>
</dbReference>
<name>A0A1Y0I6C8_9GAMM</name>
<evidence type="ECO:0000313" key="2">
    <source>
        <dbReference type="EMBL" id="ARU54953.1"/>
    </source>
</evidence>
<feature type="region of interest" description="Disordered" evidence="1">
    <location>
        <begin position="169"/>
        <end position="200"/>
    </location>
</feature>
<dbReference type="RefSeq" id="WP_198343212.1">
    <property type="nucleotide sequence ID" value="NZ_CP021425.1"/>
</dbReference>
<dbReference type="SUPFAM" id="SSF53098">
    <property type="entry name" value="Ribonuclease H-like"/>
    <property type="match status" value="1"/>
</dbReference>
<organism evidence="2 3">
    <name type="scientific">Oleiphilus messinensis</name>
    <dbReference type="NCBI Taxonomy" id="141451"/>
    <lineage>
        <taxon>Bacteria</taxon>
        <taxon>Pseudomonadati</taxon>
        <taxon>Pseudomonadota</taxon>
        <taxon>Gammaproteobacteria</taxon>
        <taxon>Oceanospirillales</taxon>
        <taxon>Oleiphilaceae</taxon>
        <taxon>Oleiphilus</taxon>
    </lineage>
</organism>
<dbReference type="InterPro" id="IPR012337">
    <property type="entry name" value="RNaseH-like_sf"/>
</dbReference>
<keyword evidence="3" id="KW-1185">Reference proteome</keyword>
<gene>
    <name evidence="2" type="ORF">OLMES_0866</name>
</gene>
<dbReference type="Gene3D" id="3.30.420.10">
    <property type="entry name" value="Ribonuclease H-like superfamily/Ribonuclease H"/>
    <property type="match status" value="1"/>
</dbReference>
<dbReference type="KEGG" id="ome:OLMES_0866"/>
<accession>A0A1Y0I6C8</accession>
<dbReference type="AlphaFoldDB" id="A0A1Y0I6C8"/>
<proteinExistence type="predicted"/>
<protein>
    <submittedName>
        <fullName evidence="2">Transcriptional regulator</fullName>
    </submittedName>
</protein>
<reference evidence="2 3" key="1">
    <citation type="submission" date="2017-05" db="EMBL/GenBank/DDBJ databases">
        <title>Genomic insights into alkan degradation activity of Oleiphilus messinensis.</title>
        <authorList>
            <person name="Kozyavkin S.A."/>
            <person name="Slesarev A.I."/>
            <person name="Golyshin P.N."/>
            <person name="Korzhenkov A."/>
            <person name="Golyshina O.N."/>
            <person name="Toshchakov S.V."/>
        </authorList>
    </citation>
    <scope>NUCLEOTIDE SEQUENCE [LARGE SCALE GENOMIC DNA]</scope>
    <source>
        <strain evidence="2 3">ME102</strain>
    </source>
</reference>
<evidence type="ECO:0000256" key="1">
    <source>
        <dbReference type="SAM" id="MobiDB-lite"/>
    </source>
</evidence>
<dbReference type="GO" id="GO:0003676">
    <property type="term" value="F:nucleic acid binding"/>
    <property type="evidence" value="ECO:0007669"/>
    <property type="project" value="InterPro"/>
</dbReference>